<protein>
    <submittedName>
        <fullName evidence="1">6186_t:CDS:1</fullName>
    </submittedName>
</protein>
<comment type="caution">
    <text evidence="1">The sequence shown here is derived from an EMBL/GenBank/DDBJ whole genome shotgun (WGS) entry which is preliminary data.</text>
</comment>
<reference evidence="1" key="1">
    <citation type="submission" date="2021-06" db="EMBL/GenBank/DDBJ databases">
        <authorList>
            <person name="Kallberg Y."/>
            <person name="Tangrot J."/>
            <person name="Rosling A."/>
        </authorList>
    </citation>
    <scope>NUCLEOTIDE SEQUENCE</scope>
    <source>
        <strain evidence="1">MA453B</strain>
    </source>
</reference>
<feature type="non-terminal residue" evidence="1">
    <location>
        <position position="74"/>
    </location>
</feature>
<evidence type="ECO:0000313" key="1">
    <source>
        <dbReference type="EMBL" id="CAG8817105.1"/>
    </source>
</evidence>
<organism evidence="1 2">
    <name type="scientific">Dentiscutata erythropus</name>
    <dbReference type="NCBI Taxonomy" id="1348616"/>
    <lineage>
        <taxon>Eukaryota</taxon>
        <taxon>Fungi</taxon>
        <taxon>Fungi incertae sedis</taxon>
        <taxon>Mucoromycota</taxon>
        <taxon>Glomeromycotina</taxon>
        <taxon>Glomeromycetes</taxon>
        <taxon>Diversisporales</taxon>
        <taxon>Gigasporaceae</taxon>
        <taxon>Dentiscutata</taxon>
    </lineage>
</organism>
<dbReference type="AlphaFoldDB" id="A0A9N9K994"/>
<dbReference type="OrthoDB" id="10554179at2759"/>
<gene>
    <name evidence="1" type="ORF">DERYTH_LOCUS26389</name>
</gene>
<accession>A0A9N9K994</accession>
<keyword evidence="2" id="KW-1185">Reference proteome</keyword>
<feature type="non-terminal residue" evidence="1">
    <location>
        <position position="1"/>
    </location>
</feature>
<dbReference type="EMBL" id="CAJVPY010054813">
    <property type="protein sequence ID" value="CAG8817105.1"/>
    <property type="molecule type" value="Genomic_DNA"/>
</dbReference>
<name>A0A9N9K994_9GLOM</name>
<proteinExistence type="predicted"/>
<sequence>VEHDVERFSEYEFIRNTILTSNKKRLTNCRYGYEDLNDFSECKWCTLEYCFQRTLARYDKNSGPYEYSIQENKK</sequence>
<dbReference type="Proteomes" id="UP000789405">
    <property type="component" value="Unassembled WGS sequence"/>
</dbReference>
<evidence type="ECO:0000313" key="2">
    <source>
        <dbReference type="Proteomes" id="UP000789405"/>
    </source>
</evidence>